<proteinExistence type="inferred from homology"/>
<dbReference type="PANTHER" id="PTHR34047:SF8">
    <property type="entry name" value="PROTEIN YKFC"/>
    <property type="match status" value="1"/>
</dbReference>
<dbReference type="AlphaFoldDB" id="E1YM56"/>
<gene>
    <name evidence="4" type="ORF">N47_E47010</name>
</gene>
<accession>E1YM56</accession>
<protein>
    <recommendedName>
        <fullName evidence="3">Reverse transcriptase N-terminal domain-containing protein</fullName>
    </recommendedName>
</protein>
<comment type="similarity">
    <text evidence="1">Belongs to the bacterial reverse transcriptase family.</text>
</comment>
<feature type="compositionally biased region" description="Basic residues" evidence="2">
    <location>
        <begin position="68"/>
        <end position="78"/>
    </location>
</feature>
<dbReference type="PANTHER" id="PTHR34047">
    <property type="entry name" value="NUCLEAR INTRON MATURASE 1, MITOCHONDRIAL-RELATED"/>
    <property type="match status" value="1"/>
</dbReference>
<evidence type="ECO:0000259" key="3">
    <source>
        <dbReference type="Pfam" id="PF13655"/>
    </source>
</evidence>
<evidence type="ECO:0000256" key="2">
    <source>
        <dbReference type="SAM" id="MobiDB-lite"/>
    </source>
</evidence>
<feature type="region of interest" description="Disordered" evidence="2">
    <location>
        <begin position="66"/>
        <end position="88"/>
    </location>
</feature>
<dbReference type="EMBL" id="FR695877">
    <property type="protein sequence ID" value="CBX31189.1"/>
    <property type="molecule type" value="Genomic_DNA"/>
</dbReference>
<dbReference type="Pfam" id="PF13655">
    <property type="entry name" value="RVT_N"/>
    <property type="match status" value="1"/>
</dbReference>
<evidence type="ECO:0000313" key="4">
    <source>
        <dbReference type="EMBL" id="CBX31189.1"/>
    </source>
</evidence>
<name>E1YM56_9BACT</name>
<organism evidence="4">
    <name type="scientific">uncultured Desulfobacterium sp</name>
    <dbReference type="NCBI Taxonomy" id="201089"/>
    <lineage>
        <taxon>Bacteria</taxon>
        <taxon>Pseudomonadati</taxon>
        <taxon>Thermodesulfobacteriota</taxon>
        <taxon>Desulfobacteria</taxon>
        <taxon>Desulfobacterales</taxon>
        <taxon>Desulfobacteriaceae</taxon>
        <taxon>Desulfobacterium</taxon>
        <taxon>environmental samples</taxon>
    </lineage>
</organism>
<dbReference type="InterPro" id="IPR025960">
    <property type="entry name" value="RVT_N"/>
</dbReference>
<dbReference type="InterPro" id="IPR051083">
    <property type="entry name" value="GrpII_Intron_Splice-Mob/Def"/>
</dbReference>
<evidence type="ECO:0000256" key="1">
    <source>
        <dbReference type="ARBA" id="ARBA00034120"/>
    </source>
</evidence>
<reference evidence="4" key="1">
    <citation type="journal article" date="2011" name="Environ. Microbiol.">
        <title>Genomic insights into the metabolic potential of the polycyclic aromatic hydrocarbon degrading sulfate-reducing Deltaproteobacterium N47.</title>
        <authorList>
            <person name="Bergmann F."/>
            <person name="Selesi D."/>
            <person name="Weinmaier T."/>
            <person name="Tischler P."/>
            <person name="Rattei T."/>
            <person name="Meckenstock R.U."/>
        </authorList>
    </citation>
    <scope>NUCLEOTIDE SEQUENCE</scope>
</reference>
<feature type="domain" description="Reverse transcriptase N-terminal" evidence="3">
    <location>
        <begin position="2"/>
        <end position="54"/>
    </location>
</feature>
<sequence length="88" mass="10127">MERVRSLQRLLARSFAGKLMAVKRVSENRGKRTAGVDNELLDTPAKKWRQAKKLNLADYKPQPLKRTYIPKKNGKKRPLGIPVMQDRA</sequence>